<gene>
    <name evidence="1" type="ORF">WN944_002021</name>
</gene>
<evidence type="ECO:0000313" key="2">
    <source>
        <dbReference type="Proteomes" id="UP001428341"/>
    </source>
</evidence>
<keyword evidence="2" id="KW-1185">Reference proteome</keyword>
<dbReference type="Proteomes" id="UP001428341">
    <property type="component" value="Unassembled WGS sequence"/>
</dbReference>
<comment type="caution">
    <text evidence="1">The sequence shown here is derived from an EMBL/GenBank/DDBJ whole genome shotgun (WGS) entry which is preliminary data.</text>
</comment>
<accession>A0AAP0MFU2</accession>
<dbReference type="AlphaFoldDB" id="A0AAP0MFU2"/>
<reference evidence="1 2" key="1">
    <citation type="submission" date="2024-05" db="EMBL/GenBank/DDBJ databases">
        <title>Haplotype-resolved chromosome-level genome assembly of Huyou (Citrus changshanensis).</title>
        <authorList>
            <person name="Miao C."/>
            <person name="Chen W."/>
            <person name="Wu Y."/>
            <person name="Wang L."/>
            <person name="Zhao S."/>
            <person name="Grierson D."/>
            <person name="Xu C."/>
            <person name="Chen K."/>
        </authorList>
    </citation>
    <scope>NUCLEOTIDE SEQUENCE [LARGE SCALE GENOMIC DNA]</scope>
    <source>
        <strain evidence="1">01-14</strain>
        <tissue evidence="1">Leaf</tissue>
    </source>
</reference>
<name>A0AAP0MFU2_9ROSI</name>
<proteinExistence type="predicted"/>
<organism evidence="1 2">
    <name type="scientific">Citrus x changshan-huyou</name>
    <dbReference type="NCBI Taxonomy" id="2935761"/>
    <lineage>
        <taxon>Eukaryota</taxon>
        <taxon>Viridiplantae</taxon>
        <taxon>Streptophyta</taxon>
        <taxon>Embryophyta</taxon>
        <taxon>Tracheophyta</taxon>
        <taxon>Spermatophyta</taxon>
        <taxon>Magnoliopsida</taxon>
        <taxon>eudicotyledons</taxon>
        <taxon>Gunneridae</taxon>
        <taxon>Pentapetalae</taxon>
        <taxon>rosids</taxon>
        <taxon>malvids</taxon>
        <taxon>Sapindales</taxon>
        <taxon>Rutaceae</taxon>
        <taxon>Aurantioideae</taxon>
        <taxon>Citrus</taxon>
    </lineage>
</organism>
<protein>
    <submittedName>
        <fullName evidence="1">Uncharacterized protein</fullName>
    </submittedName>
</protein>
<sequence>MARKRHIFRLVFYPYYFLSFNNCPPPTLRLHFTSFKLRFLRFLKITNDLLP</sequence>
<evidence type="ECO:0000313" key="1">
    <source>
        <dbReference type="EMBL" id="KAK9209654.1"/>
    </source>
</evidence>
<dbReference type="EMBL" id="JBCGBO010000004">
    <property type="protein sequence ID" value="KAK9209654.1"/>
    <property type="molecule type" value="Genomic_DNA"/>
</dbReference>